<evidence type="ECO:0000313" key="1">
    <source>
        <dbReference type="EMBL" id="KAF1375312.1"/>
    </source>
</evidence>
<dbReference type="EMBL" id="VHII01000020">
    <property type="protein sequence ID" value="KAF1375312.1"/>
    <property type="molecule type" value="Genomic_DNA"/>
</dbReference>
<dbReference type="PANTHER" id="PTHR31025">
    <property type="entry name" value="SI:CH211-196P9.1-RELATED"/>
    <property type="match status" value="1"/>
</dbReference>
<dbReference type="AlphaFoldDB" id="A0A6A5EMU1"/>
<accession>A0A6A5EMU1</accession>
<proteinExistence type="predicted"/>
<keyword evidence="2" id="KW-1185">Reference proteome</keyword>
<gene>
    <name evidence="1" type="ORF">PFLUV_G00238370</name>
</gene>
<name>A0A6A5EMU1_PERFL</name>
<dbReference type="PANTHER" id="PTHR31025:SF22">
    <property type="entry name" value="IP13529P"/>
    <property type="match status" value="1"/>
</dbReference>
<sequence>MQDLSAVSEPKGRRFFISSRVSLVRWNKEVRKVLQDIEKAGCDKVNHGVACTLTTMAFFKEDVDALFLPADVTATAADINGSLSAPSTPRLIALGDSVLEANGWMLTVDGKVIIGPQELPDFDSALAALFSCFYSFNIQYQTEAENTLELIQRFIVRINPEGSKCKSRTQISRRTGKTVQRRMPTSTLLWLHL</sequence>
<comment type="caution">
    <text evidence="1">The sequence shown here is derived from an EMBL/GenBank/DDBJ whole genome shotgun (WGS) entry which is preliminary data.</text>
</comment>
<dbReference type="Proteomes" id="UP000465112">
    <property type="component" value="Chromosome 20"/>
</dbReference>
<protein>
    <submittedName>
        <fullName evidence="1">Uncharacterized protein</fullName>
    </submittedName>
</protein>
<organism evidence="1 2">
    <name type="scientific">Perca fluviatilis</name>
    <name type="common">European perch</name>
    <dbReference type="NCBI Taxonomy" id="8168"/>
    <lineage>
        <taxon>Eukaryota</taxon>
        <taxon>Metazoa</taxon>
        <taxon>Chordata</taxon>
        <taxon>Craniata</taxon>
        <taxon>Vertebrata</taxon>
        <taxon>Euteleostomi</taxon>
        <taxon>Actinopterygii</taxon>
        <taxon>Neopterygii</taxon>
        <taxon>Teleostei</taxon>
        <taxon>Neoteleostei</taxon>
        <taxon>Acanthomorphata</taxon>
        <taxon>Eupercaria</taxon>
        <taxon>Perciformes</taxon>
        <taxon>Percoidei</taxon>
        <taxon>Percidae</taxon>
        <taxon>Percinae</taxon>
        <taxon>Perca</taxon>
    </lineage>
</organism>
<reference evidence="1 2" key="1">
    <citation type="submission" date="2019-06" db="EMBL/GenBank/DDBJ databases">
        <title>A chromosome-scale genome assembly of the European perch, Perca fluviatilis.</title>
        <authorList>
            <person name="Roques C."/>
            <person name="Zahm M."/>
            <person name="Cabau C."/>
            <person name="Klopp C."/>
            <person name="Bouchez O."/>
            <person name="Donnadieu C."/>
            <person name="Kuhl H."/>
            <person name="Gislard M."/>
            <person name="Guendouz S."/>
            <person name="Journot L."/>
            <person name="Haffray P."/>
            <person name="Bestin A."/>
            <person name="Morvezen R."/>
            <person name="Feron R."/>
            <person name="Wen M."/>
            <person name="Jouanno E."/>
            <person name="Herpin A."/>
            <person name="Schartl M."/>
            <person name="Postlethwait J."/>
            <person name="Schaerlinger B."/>
            <person name="Chardard D."/>
            <person name="Lecocq T."/>
            <person name="Poncet C."/>
            <person name="Jaffrelo L."/>
            <person name="Lampietro C."/>
            <person name="Guiguen Y."/>
        </authorList>
    </citation>
    <scope>NUCLEOTIDE SEQUENCE [LARGE SCALE GENOMIC DNA]</scope>
    <source>
        <tissue evidence="1">Blood</tissue>
    </source>
</reference>
<evidence type="ECO:0000313" key="2">
    <source>
        <dbReference type="Proteomes" id="UP000465112"/>
    </source>
</evidence>